<feature type="domain" description="Serpin" evidence="3">
    <location>
        <begin position="101"/>
        <end position="453"/>
    </location>
</feature>
<dbReference type="SMART" id="SM00093">
    <property type="entry name" value="SERPIN"/>
    <property type="match status" value="1"/>
</dbReference>
<dbReference type="PROSITE" id="PS00284">
    <property type="entry name" value="SERPIN"/>
    <property type="match status" value="1"/>
</dbReference>
<accession>A0A7G8T8Z9</accession>
<keyword evidence="2" id="KW-1133">Transmembrane helix</keyword>
<dbReference type="KEGG" id="cfem:HCR03_15530"/>
<gene>
    <name evidence="4" type="ORF">HCR03_15530</name>
</gene>
<comment type="similarity">
    <text evidence="1">Belongs to the serpin family.</text>
</comment>
<evidence type="ECO:0000256" key="1">
    <source>
        <dbReference type="RuleBase" id="RU000411"/>
    </source>
</evidence>
<dbReference type="Gene3D" id="2.30.39.10">
    <property type="entry name" value="Alpha-1-antitrypsin, domain 1"/>
    <property type="match status" value="1"/>
</dbReference>
<dbReference type="Proteomes" id="UP000515909">
    <property type="component" value="Chromosome"/>
</dbReference>
<proteinExistence type="inferred from homology"/>
<dbReference type="InterPro" id="IPR042178">
    <property type="entry name" value="Serpin_sf_1"/>
</dbReference>
<dbReference type="InterPro" id="IPR023795">
    <property type="entry name" value="Serpin_CS"/>
</dbReference>
<dbReference type="InterPro" id="IPR000215">
    <property type="entry name" value="Serpin_fam"/>
</dbReference>
<evidence type="ECO:0000259" key="3">
    <source>
        <dbReference type="SMART" id="SM00093"/>
    </source>
</evidence>
<feature type="transmembrane region" description="Helical" evidence="2">
    <location>
        <begin position="40"/>
        <end position="60"/>
    </location>
</feature>
<dbReference type="InterPro" id="IPR036186">
    <property type="entry name" value="Serpin_sf"/>
</dbReference>
<reference evidence="4 5" key="1">
    <citation type="submission" date="2020-08" db="EMBL/GenBank/DDBJ databases">
        <title>The isolate Caproiciproducens sp. 7D4C2 produces n-caproate at mildly acidic conditions from hexoses: genome and rBOX comparison with related strains and chain-elongating bacteria.</title>
        <authorList>
            <person name="Esquivel-Elizondo S."/>
            <person name="Bagci C."/>
            <person name="Temovska M."/>
            <person name="Jeon B.S."/>
            <person name="Bessarab I."/>
            <person name="Williams R.B.H."/>
            <person name="Huson D.H."/>
            <person name="Angenent L.T."/>
        </authorList>
    </citation>
    <scope>NUCLEOTIDE SEQUENCE [LARGE SCALE GENOMIC DNA]</scope>
    <source>
        <strain evidence="4 5">7D4C2</strain>
    </source>
</reference>
<keyword evidence="2" id="KW-0812">Transmembrane</keyword>
<dbReference type="AlphaFoldDB" id="A0A7G8T8Z9"/>
<dbReference type="EMBL" id="CP060286">
    <property type="protein sequence ID" value="QNK40090.1"/>
    <property type="molecule type" value="Genomic_DNA"/>
</dbReference>
<keyword evidence="2" id="KW-0472">Membrane</keyword>
<evidence type="ECO:0000256" key="2">
    <source>
        <dbReference type="SAM" id="Phobius"/>
    </source>
</evidence>
<dbReference type="Gene3D" id="3.30.497.10">
    <property type="entry name" value="Antithrombin, subunit I, domain 2"/>
    <property type="match status" value="1"/>
</dbReference>
<name>A0A7G8T8Z9_9FIRM</name>
<evidence type="ECO:0000313" key="4">
    <source>
        <dbReference type="EMBL" id="QNK40090.1"/>
    </source>
</evidence>
<organism evidence="4 5">
    <name type="scientific">Caproicibacter fermentans</name>
    <dbReference type="NCBI Taxonomy" id="2576756"/>
    <lineage>
        <taxon>Bacteria</taxon>
        <taxon>Bacillati</taxon>
        <taxon>Bacillota</taxon>
        <taxon>Clostridia</taxon>
        <taxon>Eubacteriales</taxon>
        <taxon>Acutalibacteraceae</taxon>
        <taxon>Caproicibacter</taxon>
    </lineage>
</organism>
<dbReference type="PANTHER" id="PTHR11461">
    <property type="entry name" value="SERINE PROTEASE INHIBITOR, SERPIN"/>
    <property type="match status" value="1"/>
</dbReference>
<evidence type="ECO:0000313" key="5">
    <source>
        <dbReference type="Proteomes" id="UP000515909"/>
    </source>
</evidence>
<protein>
    <submittedName>
        <fullName evidence="4">Serpin family protein</fullName>
    </submittedName>
</protein>
<dbReference type="RefSeq" id="WP_187035270.1">
    <property type="nucleotide sequence ID" value="NZ_CP060286.1"/>
</dbReference>
<dbReference type="GO" id="GO:0004867">
    <property type="term" value="F:serine-type endopeptidase inhibitor activity"/>
    <property type="evidence" value="ECO:0007669"/>
    <property type="project" value="InterPro"/>
</dbReference>
<dbReference type="InterPro" id="IPR023796">
    <property type="entry name" value="Serpin_dom"/>
</dbReference>
<dbReference type="InterPro" id="IPR042185">
    <property type="entry name" value="Serpin_sf_2"/>
</dbReference>
<sequence>MNHKEQYREECERIRASETWRHAAASRMQQQPRRPRTAKWVFPGALAAALVCALVFSPLLKPATVTVEAKENLMENIRAQKQQVPAAPGQDFISAQADFAVQLFQKTADAGKNSLVSPTSAALALGMTANGAKGGTLSQFEALLGGGMDLSALNKNFAAEQSALKAVTSGKTLLANSIWYRDQGLSVKKPFLQSNADFFGADAYKLDFGDPAAVGKINSWVDKNTGGTIKKMVGRIEPEEMMILINALYLEQEWRSPYINSRDGTFHAPEGDKTVKMMESTETYLHDGEAEGILKPLKDPRYAFAAILPKSGTSVNDYVQSLTGRKFLSLLRSGGDGTAIGTLPKFKFSCALSLNDALQSLGLTDAFNSGKADFSAMGSSPAGNLYIGSVLQKTFLQVDEAGLKAGAATAVILDAGSSSSQRPRSVVFDRPFVIAVVDTSTNLPLFLGVVADPAA</sequence>
<dbReference type="CDD" id="cd19589">
    <property type="entry name" value="serpin_tengpin-like"/>
    <property type="match status" value="1"/>
</dbReference>
<dbReference type="Pfam" id="PF00079">
    <property type="entry name" value="Serpin"/>
    <property type="match status" value="1"/>
</dbReference>
<dbReference type="PANTHER" id="PTHR11461:SF211">
    <property type="entry name" value="GH10112P-RELATED"/>
    <property type="match status" value="1"/>
</dbReference>
<dbReference type="SUPFAM" id="SSF56574">
    <property type="entry name" value="Serpins"/>
    <property type="match status" value="1"/>
</dbReference>
<dbReference type="GO" id="GO:0005615">
    <property type="term" value="C:extracellular space"/>
    <property type="evidence" value="ECO:0007669"/>
    <property type="project" value="InterPro"/>
</dbReference>